<name>G2YDA9_BOTF4</name>
<dbReference type="Proteomes" id="UP000008177">
    <property type="component" value="Unplaced contigs"/>
</dbReference>
<sequence length="77" mass="9053">MRRTFNDIHMITWRPVGNKKENHGWTRREPKIIALQSRGYPHEAHLLPEIQSKRSTSNRIIHITSRSCAKIASHTKK</sequence>
<evidence type="ECO:0000313" key="1">
    <source>
        <dbReference type="EMBL" id="CCD49757.1"/>
    </source>
</evidence>
<reference evidence="2" key="1">
    <citation type="journal article" date="2011" name="PLoS Genet.">
        <title>Genomic analysis of the necrotrophic fungal pathogens Sclerotinia sclerotiorum and Botrytis cinerea.</title>
        <authorList>
            <person name="Amselem J."/>
            <person name="Cuomo C.A."/>
            <person name="van Kan J.A."/>
            <person name="Viaud M."/>
            <person name="Benito E.P."/>
            <person name="Couloux A."/>
            <person name="Coutinho P.M."/>
            <person name="de Vries R.P."/>
            <person name="Dyer P.S."/>
            <person name="Fillinger S."/>
            <person name="Fournier E."/>
            <person name="Gout L."/>
            <person name="Hahn M."/>
            <person name="Kohn L."/>
            <person name="Lapalu N."/>
            <person name="Plummer K.M."/>
            <person name="Pradier J.M."/>
            <person name="Quevillon E."/>
            <person name="Sharon A."/>
            <person name="Simon A."/>
            <person name="ten Have A."/>
            <person name="Tudzynski B."/>
            <person name="Tudzynski P."/>
            <person name="Wincker P."/>
            <person name="Andrew M."/>
            <person name="Anthouard V."/>
            <person name="Beever R.E."/>
            <person name="Beffa R."/>
            <person name="Benoit I."/>
            <person name="Bouzid O."/>
            <person name="Brault B."/>
            <person name="Chen Z."/>
            <person name="Choquer M."/>
            <person name="Collemare J."/>
            <person name="Cotton P."/>
            <person name="Danchin E.G."/>
            <person name="Da Silva C."/>
            <person name="Gautier A."/>
            <person name="Giraud C."/>
            <person name="Giraud T."/>
            <person name="Gonzalez C."/>
            <person name="Grossetete S."/>
            <person name="Guldener U."/>
            <person name="Henrissat B."/>
            <person name="Howlett B.J."/>
            <person name="Kodira C."/>
            <person name="Kretschmer M."/>
            <person name="Lappartient A."/>
            <person name="Leroch M."/>
            <person name="Levis C."/>
            <person name="Mauceli E."/>
            <person name="Neuveglise C."/>
            <person name="Oeser B."/>
            <person name="Pearson M."/>
            <person name="Poulain J."/>
            <person name="Poussereau N."/>
            <person name="Quesneville H."/>
            <person name="Rascle C."/>
            <person name="Schumacher J."/>
            <person name="Segurens B."/>
            <person name="Sexton A."/>
            <person name="Silva E."/>
            <person name="Sirven C."/>
            <person name="Soanes D.M."/>
            <person name="Talbot N.J."/>
            <person name="Templeton M."/>
            <person name="Yandava C."/>
            <person name="Yarden O."/>
            <person name="Zeng Q."/>
            <person name="Rollins J.A."/>
            <person name="Lebrun M.H."/>
            <person name="Dickman M."/>
        </authorList>
    </citation>
    <scope>NUCLEOTIDE SEQUENCE [LARGE SCALE GENOMIC DNA]</scope>
    <source>
        <strain evidence="2">T4</strain>
    </source>
</reference>
<protein>
    <submittedName>
        <fullName evidence="1">Uncharacterized protein</fullName>
    </submittedName>
</protein>
<dbReference type="EMBL" id="FQ790321">
    <property type="protein sequence ID" value="CCD49757.1"/>
    <property type="molecule type" value="Genomic_DNA"/>
</dbReference>
<dbReference type="HOGENOM" id="CLU_2637787_0_0_1"/>
<dbReference type="InParanoid" id="G2YDA9"/>
<accession>G2YDA9</accession>
<dbReference type="AlphaFoldDB" id="G2YDA9"/>
<organism evidence="1 2">
    <name type="scientific">Botryotinia fuckeliana (strain T4)</name>
    <name type="common">Noble rot fungus</name>
    <name type="synonym">Botrytis cinerea</name>
    <dbReference type="NCBI Taxonomy" id="999810"/>
    <lineage>
        <taxon>Eukaryota</taxon>
        <taxon>Fungi</taxon>
        <taxon>Dikarya</taxon>
        <taxon>Ascomycota</taxon>
        <taxon>Pezizomycotina</taxon>
        <taxon>Leotiomycetes</taxon>
        <taxon>Helotiales</taxon>
        <taxon>Sclerotiniaceae</taxon>
        <taxon>Botrytis</taxon>
    </lineage>
</organism>
<evidence type="ECO:0000313" key="2">
    <source>
        <dbReference type="Proteomes" id="UP000008177"/>
    </source>
</evidence>
<gene>
    <name evidence="1" type="ORF">BofuT4_uP094650.1</name>
</gene>
<proteinExistence type="predicted"/>